<feature type="transmembrane region" description="Helical" evidence="2">
    <location>
        <begin position="372"/>
        <end position="397"/>
    </location>
</feature>
<dbReference type="KEGG" id="tet:TTHERM_00160970"/>
<keyword evidence="2" id="KW-1133">Transmembrane helix</keyword>
<keyword evidence="1" id="KW-0175">Coiled coil</keyword>
<feature type="transmembrane region" description="Helical" evidence="2">
    <location>
        <begin position="409"/>
        <end position="436"/>
    </location>
</feature>
<gene>
    <name evidence="3" type="ORF">TTHERM_00160970</name>
</gene>
<keyword evidence="4" id="KW-1185">Reference proteome</keyword>
<dbReference type="GeneID" id="7833967"/>
<keyword evidence="2 3" id="KW-0812">Transmembrane</keyword>
<sequence>MKKKQTNKIIKKAFILFLLSAIFGLVIHFIQSYEDQNQISDKSSKKRILLSSSGIEACQFINYDINDGSVKTKGTDNALSYLKQVRPVNKMITPLQSGSNDDWDSYLVSLVPMILPFFLVSVLCFFTWIGCLSQIIFKSCCRCCKRDLYRNPYTKRSIFWYMLLTIVFLVLCIMSATVSIIQLEYTFQDYQQLHCQGYLLFDHFLNGDPSAKNWIGINQLTNNLVTVQSQIASQIKGFIPSKSQASDDLKQKLQNEINTMFDSFKNVQIPDPSSVGKKLNLDSYITLEAQGFNNIQSLVLNDFQQIIAKISDNLNSLQSTATNLDNNSAQNTQFIQQKKTQIDQFTVLMQQAQSHVSSQFEKGYNFFFWYRVSMYVILGILLFCCLFTFISFIIIYVNKIKCLEPFVNFVWSFTSLLAIIGFFGSGVIYTLTIVFYEASLSFNSFTTDQATFTSMQYLLDPSAAKYLQDCVFGSNTSMIDVFGLRDYLTQVNSITLYIQQLDQSFGGLKIPNLAITNQIQDCANYINNIGSLVPNQSSSTLQLLNNCINKNQCICDSTQPTDIVSCKQVLLSDTFVFTSSQCYADGVKRFILSQGQENQNLSTQNCILIAMNTLDNNLQTTQVNNLDYAARLKNVDSIDQSPQCQKLKQCSQQNYIQQLINYASQSGYQIQQVKQTLKLVQSDFIDLYQQYYKLFYVNVKGVYTQNLEAQILLVSDSNTGMYSNLQCTAFGDDLKQMNRFLTNQFLFDLYALDWWTISTFVGMITGLTLMYFSMSRLQYWAYLDGQIQEKPINTDENKTNKPLLQQSNTIATPKKQVQEIQNTSIVNSSMLKSYLINQSTYNKKYLPKTSSFTNFQYQESLPNFQDTSMPQNITITQQNEVTKDIEMEYYKN</sequence>
<name>Q22W35_TETTS</name>
<evidence type="ECO:0000313" key="4">
    <source>
        <dbReference type="Proteomes" id="UP000009168"/>
    </source>
</evidence>
<organism evidence="3 4">
    <name type="scientific">Tetrahymena thermophila (strain SB210)</name>
    <dbReference type="NCBI Taxonomy" id="312017"/>
    <lineage>
        <taxon>Eukaryota</taxon>
        <taxon>Sar</taxon>
        <taxon>Alveolata</taxon>
        <taxon>Ciliophora</taxon>
        <taxon>Intramacronucleata</taxon>
        <taxon>Oligohymenophorea</taxon>
        <taxon>Hymenostomatida</taxon>
        <taxon>Tetrahymenina</taxon>
        <taxon>Tetrahymenidae</taxon>
        <taxon>Tetrahymena</taxon>
    </lineage>
</organism>
<dbReference type="EMBL" id="GG662820">
    <property type="protein sequence ID" value="EAR89582.3"/>
    <property type="molecule type" value="Genomic_DNA"/>
</dbReference>
<evidence type="ECO:0000256" key="2">
    <source>
        <dbReference type="SAM" id="Phobius"/>
    </source>
</evidence>
<dbReference type="InParanoid" id="Q22W35"/>
<feature type="coiled-coil region" evidence="1">
    <location>
        <begin position="300"/>
        <end position="327"/>
    </location>
</feature>
<protein>
    <submittedName>
        <fullName evidence="3">Transmembrane protein, putative</fullName>
    </submittedName>
</protein>
<proteinExistence type="predicted"/>
<accession>Q22W35</accession>
<feature type="transmembrane region" description="Helical" evidence="2">
    <location>
        <begin position="754"/>
        <end position="772"/>
    </location>
</feature>
<dbReference type="RefSeq" id="XP_001009827.3">
    <property type="nucleotide sequence ID" value="XM_001009827.3"/>
</dbReference>
<dbReference type="HOGENOM" id="CLU_331364_0_0_1"/>
<keyword evidence="2" id="KW-0472">Membrane</keyword>
<feature type="transmembrane region" description="Helical" evidence="2">
    <location>
        <begin position="158"/>
        <end position="181"/>
    </location>
</feature>
<feature type="transmembrane region" description="Helical" evidence="2">
    <location>
        <begin position="12"/>
        <end position="30"/>
    </location>
</feature>
<dbReference type="Proteomes" id="UP000009168">
    <property type="component" value="Unassembled WGS sequence"/>
</dbReference>
<evidence type="ECO:0000313" key="3">
    <source>
        <dbReference type="EMBL" id="EAR89582.3"/>
    </source>
</evidence>
<dbReference type="AlphaFoldDB" id="Q22W35"/>
<evidence type="ECO:0000256" key="1">
    <source>
        <dbReference type="SAM" id="Coils"/>
    </source>
</evidence>
<feature type="transmembrane region" description="Helical" evidence="2">
    <location>
        <begin position="113"/>
        <end position="137"/>
    </location>
</feature>
<reference evidence="4" key="1">
    <citation type="journal article" date="2006" name="PLoS Biol.">
        <title>Macronuclear genome sequence of the ciliate Tetrahymena thermophila, a model eukaryote.</title>
        <authorList>
            <person name="Eisen J.A."/>
            <person name="Coyne R.S."/>
            <person name="Wu M."/>
            <person name="Wu D."/>
            <person name="Thiagarajan M."/>
            <person name="Wortman J.R."/>
            <person name="Badger J.H."/>
            <person name="Ren Q."/>
            <person name="Amedeo P."/>
            <person name="Jones K.M."/>
            <person name="Tallon L.J."/>
            <person name="Delcher A.L."/>
            <person name="Salzberg S.L."/>
            <person name="Silva J.C."/>
            <person name="Haas B.J."/>
            <person name="Majoros W.H."/>
            <person name="Farzad M."/>
            <person name="Carlton J.M."/>
            <person name="Smith R.K. Jr."/>
            <person name="Garg J."/>
            <person name="Pearlman R.E."/>
            <person name="Karrer K.M."/>
            <person name="Sun L."/>
            <person name="Manning G."/>
            <person name="Elde N.C."/>
            <person name="Turkewitz A.P."/>
            <person name="Asai D.J."/>
            <person name="Wilkes D.E."/>
            <person name="Wang Y."/>
            <person name="Cai H."/>
            <person name="Collins K."/>
            <person name="Stewart B.A."/>
            <person name="Lee S.R."/>
            <person name="Wilamowska K."/>
            <person name="Weinberg Z."/>
            <person name="Ruzzo W.L."/>
            <person name="Wloga D."/>
            <person name="Gaertig J."/>
            <person name="Frankel J."/>
            <person name="Tsao C.-C."/>
            <person name="Gorovsky M.A."/>
            <person name="Keeling P.J."/>
            <person name="Waller R.F."/>
            <person name="Patron N.J."/>
            <person name="Cherry J.M."/>
            <person name="Stover N.A."/>
            <person name="Krieger C.J."/>
            <person name="del Toro C."/>
            <person name="Ryder H.F."/>
            <person name="Williamson S.C."/>
            <person name="Barbeau R.A."/>
            <person name="Hamilton E.P."/>
            <person name="Orias E."/>
        </authorList>
    </citation>
    <scope>NUCLEOTIDE SEQUENCE [LARGE SCALE GENOMIC DNA]</scope>
    <source>
        <strain evidence="4">SB210</strain>
    </source>
</reference>